<feature type="region of interest" description="Disordered" evidence="1">
    <location>
        <begin position="623"/>
        <end position="642"/>
    </location>
</feature>
<accession>G2QX97</accession>
<dbReference type="OrthoDB" id="3549294at2759"/>
<dbReference type="eggNOG" id="ENOG502SIZE">
    <property type="taxonomic scope" value="Eukaryota"/>
</dbReference>
<dbReference type="Proteomes" id="UP000008181">
    <property type="component" value="Chromosome 1"/>
</dbReference>
<organism evidence="2 3">
    <name type="scientific">Thermothielavioides terrestris (strain ATCC 38088 / NRRL 8126)</name>
    <name type="common">Thielavia terrestris</name>
    <dbReference type="NCBI Taxonomy" id="578455"/>
    <lineage>
        <taxon>Eukaryota</taxon>
        <taxon>Fungi</taxon>
        <taxon>Dikarya</taxon>
        <taxon>Ascomycota</taxon>
        <taxon>Pezizomycotina</taxon>
        <taxon>Sordariomycetes</taxon>
        <taxon>Sordariomycetidae</taxon>
        <taxon>Sordariales</taxon>
        <taxon>Chaetomiaceae</taxon>
        <taxon>Thermothielavioides</taxon>
        <taxon>Thermothielavioides terrestris</taxon>
    </lineage>
</organism>
<keyword evidence="3" id="KW-1185">Reference proteome</keyword>
<evidence type="ECO:0000313" key="3">
    <source>
        <dbReference type="Proteomes" id="UP000008181"/>
    </source>
</evidence>
<reference evidence="2 3" key="1">
    <citation type="journal article" date="2011" name="Nat. Biotechnol.">
        <title>Comparative genomic analysis of the thermophilic biomass-degrading fungi Myceliophthora thermophila and Thielavia terrestris.</title>
        <authorList>
            <person name="Berka R.M."/>
            <person name="Grigoriev I.V."/>
            <person name="Otillar R."/>
            <person name="Salamov A."/>
            <person name="Grimwood J."/>
            <person name="Reid I."/>
            <person name="Ishmael N."/>
            <person name="John T."/>
            <person name="Darmond C."/>
            <person name="Moisan M.-C."/>
            <person name="Henrissat B."/>
            <person name="Coutinho P.M."/>
            <person name="Lombard V."/>
            <person name="Natvig D.O."/>
            <person name="Lindquist E."/>
            <person name="Schmutz J."/>
            <person name="Lucas S."/>
            <person name="Harris P."/>
            <person name="Powlowski J."/>
            <person name="Bellemare A."/>
            <person name="Taylor D."/>
            <person name="Butler G."/>
            <person name="de Vries R.P."/>
            <person name="Allijn I.E."/>
            <person name="van den Brink J."/>
            <person name="Ushinsky S."/>
            <person name="Storms R."/>
            <person name="Powell A.J."/>
            <person name="Paulsen I.T."/>
            <person name="Elbourne L.D.H."/>
            <person name="Baker S.E."/>
            <person name="Magnuson J."/>
            <person name="LaBoissiere S."/>
            <person name="Clutterbuck A.J."/>
            <person name="Martinez D."/>
            <person name="Wogulis M."/>
            <person name="de Leon A.L."/>
            <person name="Rey M.W."/>
            <person name="Tsang A."/>
        </authorList>
    </citation>
    <scope>NUCLEOTIDE SEQUENCE [LARGE SCALE GENOMIC DNA]</scope>
    <source>
        <strain evidence="3">ATCC 38088 / NRRL 8126</strain>
    </source>
</reference>
<protein>
    <submittedName>
        <fullName evidence="2">Uncharacterized protein</fullName>
    </submittedName>
</protein>
<dbReference type="AlphaFoldDB" id="G2QX97"/>
<sequence>MADAVRLSAEKFREIYEQSFRAWSGIGHDAAEQPGLPHSYLDLQSAFRHYPSFPRNLRLKHVKYARHSQVYATGRSAWGSTKSDCAPGLPSFCQQVEISVVSRSPIPVSVRAASEEEIQWGSWFARGDENYLAVLSLAWAYILSARWVETMPEDVSLVYTSSTADVFTPNAHAAASPDQLNVLVDIGDAGPGEARWWAAILAPGQGWRATMSMGGDAFLAPWSIQLQPACRFLLSTTTDSKNIGTHSAVPPSSSEALRFLGDFCARHNIADQSQAALAAVLLFPSMRTGQGLQLPAPAISGLGDSMGVASPSVLQPKPHGWAQQADDLDRLLTLSCHTRGIRPMLLSSFYDPNIECNAVTPWLQGALAAIAVVARDDPLILARMLMDRQPKVAPLWLGVAVLGLQKDLLKDVGFGYIPVDLHSAAWSGTVQSFIQLPVSDPVVADGRVARADQCRLLYLSRSGSHDRVPICQWRPFGETPLEHTDIEIRNHAECQGHGLRYQGFTWDCVDGGTATQQPLDGDDAWACPSPLLASQPQRSKQAQVIDYGKLDIKKDFVSENATRSIFSWLRVDGFASDEKDIWTHEWFEACESDEEVEMQSKGSSVDMARLSSCVETWVSELPCDGSRSHNRESIPDSGNQIK</sequence>
<dbReference type="GeneID" id="11517181"/>
<dbReference type="RefSeq" id="XP_003648654.1">
    <property type="nucleotide sequence ID" value="XM_003648606.1"/>
</dbReference>
<evidence type="ECO:0000313" key="2">
    <source>
        <dbReference type="EMBL" id="AEO62318.1"/>
    </source>
</evidence>
<evidence type="ECO:0000256" key="1">
    <source>
        <dbReference type="SAM" id="MobiDB-lite"/>
    </source>
</evidence>
<gene>
    <name evidence="2" type="ORF">THITE_2106371</name>
</gene>
<dbReference type="EMBL" id="CP003009">
    <property type="protein sequence ID" value="AEO62318.1"/>
    <property type="molecule type" value="Genomic_DNA"/>
</dbReference>
<name>G2QX97_THETT</name>
<proteinExistence type="predicted"/>
<dbReference type="KEGG" id="ttt:THITE_2106371"/>
<dbReference type="HOGENOM" id="CLU_013935_2_0_1"/>